<proteinExistence type="predicted"/>
<dbReference type="RefSeq" id="WP_386336662.1">
    <property type="nucleotide sequence ID" value="NZ_JBHSFG010000003.1"/>
</dbReference>
<feature type="region of interest" description="Disordered" evidence="1">
    <location>
        <begin position="1"/>
        <end position="27"/>
    </location>
</feature>
<keyword evidence="3" id="KW-1185">Reference proteome</keyword>
<reference evidence="3" key="1">
    <citation type="journal article" date="2019" name="Int. J. Syst. Evol. Microbiol.">
        <title>The Global Catalogue of Microorganisms (GCM) 10K type strain sequencing project: providing services to taxonomists for standard genome sequencing and annotation.</title>
        <authorList>
            <consortium name="The Broad Institute Genomics Platform"/>
            <consortium name="The Broad Institute Genome Sequencing Center for Infectious Disease"/>
            <person name="Wu L."/>
            <person name="Ma J."/>
        </authorList>
    </citation>
    <scope>NUCLEOTIDE SEQUENCE [LARGE SCALE GENOMIC DNA]</scope>
    <source>
        <strain evidence="3">DT43</strain>
    </source>
</reference>
<comment type="caution">
    <text evidence="2">The sequence shown here is derived from an EMBL/GenBank/DDBJ whole genome shotgun (WGS) entry which is preliminary data.</text>
</comment>
<dbReference type="EMBL" id="JBHSFG010000003">
    <property type="protein sequence ID" value="MFC4463229.1"/>
    <property type="molecule type" value="Genomic_DNA"/>
</dbReference>
<dbReference type="Gene3D" id="1.10.10.10">
    <property type="entry name" value="Winged helix-like DNA-binding domain superfamily/Winged helix DNA-binding domain"/>
    <property type="match status" value="1"/>
</dbReference>
<evidence type="ECO:0008006" key="4">
    <source>
        <dbReference type="Google" id="ProtNLM"/>
    </source>
</evidence>
<protein>
    <recommendedName>
        <fullName evidence="4">Regulatory protein, gntR family</fullName>
    </recommendedName>
</protein>
<dbReference type="InterPro" id="IPR036390">
    <property type="entry name" value="WH_DNA-bd_sf"/>
</dbReference>
<evidence type="ECO:0000313" key="3">
    <source>
        <dbReference type="Proteomes" id="UP001596012"/>
    </source>
</evidence>
<evidence type="ECO:0000256" key="1">
    <source>
        <dbReference type="SAM" id="MobiDB-lite"/>
    </source>
</evidence>
<name>A0ABV8YGP6_9ACTN</name>
<sequence length="102" mass="11021">MASGELPAGSTVSHTAYAAESGVNREPVKSACDRLADVGLLQRGHGHRVPPAPPPVEYARLRLPINGRPEEAAAELRAAMSDEQLAAWWQPFSNRWTTPHDA</sequence>
<dbReference type="Proteomes" id="UP001596012">
    <property type="component" value="Unassembled WGS sequence"/>
</dbReference>
<dbReference type="InterPro" id="IPR036388">
    <property type="entry name" value="WH-like_DNA-bd_sf"/>
</dbReference>
<evidence type="ECO:0000313" key="2">
    <source>
        <dbReference type="EMBL" id="MFC4463229.1"/>
    </source>
</evidence>
<gene>
    <name evidence="2" type="ORF">ACFPH6_01160</name>
</gene>
<dbReference type="SUPFAM" id="SSF46785">
    <property type="entry name" value="Winged helix' DNA-binding domain"/>
    <property type="match status" value="1"/>
</dbReference>
<organism evidence="2 3">
    <name type="scientific">Streptomyces xiangluensis</name>
    <dbReference type="NCBI Taxonomy" id="2665720"/>
    <lineage>
        <taxon>Bacteria</taxon>
        <taxon>Bacillati</taxon>
        <taxon>Actinomycetota</taxon>
        <taxon>Actinomycetes</taxon>
        <taxon>Kitasatosporales</taxon>
        <taxon>Streptomycetaceae</taxon>
        <taxon>Streptomyces</taxon>
    </lineage>
</organism>
<accession>A0ABV8YGP6</accession>